<name>A0A1H7NJ94_RUMAL</name>
<evidence type="ECO:0000259" key="1">
    <source>
        <dbReference type="Pfam" id="PF05713"/>
    </source>
</evidence>
<evidence type="ECO:0000313" key="2">
    <source>
        <dbReference type="EMBL" id="SEL23573.1"/>
    </source>
</evidence>
<sequence length="85" mass="9463">MKTATYIKYMALHGKIVNVDAKMSSDLLAALGRVGNNVNQIAHRANITECITQEDLNSLMKWRDELRHTSRAYLSTIHSALGCST</sequence>
<gene>
    <name evidence="2" type="ORF">SAMN05216469_11589</name>
</gene>
<protein>
    <submittedName>
        <fullName evidence="2">Mobilisation protein (MobC)</fullName>
    </submittedName>
</protein>
<organism evidence="2 3">
    <name type="scientific">Ruminococcus albus</name>
    <dbReference type="NCBI Taxonomy" id="1264"/>
    <lineage>
        <taxon>Bacteria</taxon>
        <taxon>Bacillati</taxon>
        <taxon>Bacillota</taxon>
        <taxon>Clostridia</taxon>
        <taxon>Eubacteriales</taxon>
        <taxon>Oscillospiraceae</taxon>
        <taxon>Ruminococcus</taxon>
    </lineage>
</organism>
<feature type="domain" description="Bacterial mobilisation" evidence="1">
    <location>
        <begin position="31"/>
        <end position="61"/>
    </location>
</feature>
<dbReference type="Proteomes" id="UP000186015">
    <property type="component" value="Unassembled WGS sequence"/>
</dbReference>
<evidence type="ECO:0000313" key="3">
    <source>
        <dbReference type="Proteomes" id="UP000186015"/>
    </source>
</evidence>
<dbReference type="InterPro" id="IPR008687">
    <property type="entry name" value="MobC"/>
</dbReference>
<reference evidence="2 3" key="1">
    <citation type="submission" date="2016-10" db="EMBL/GenBank/DDBJ databases">
        <authorList>
            <person name="de Groot N.N."/>
        </authorList>
    </citation>
    <scope>NUCLEOTIDE SEQUENCE [LARGE SCALE GENOMIC DNA]</scope>
    <source>
        <strain evidence="2 3">KH2T6</strain>
    </source>
</reference>
<proteinExistence type="predicted"/>
<dbReference type="OrthoDB" id="9804743at2"/>
<dbReference type="Pfam" id="PF05713">
    <property type="entry name" value="MobC"/>
    <property type="match status" value="1"/>
</dbReference>
<accession>A0A1H7NJ94</accession>
<dbReference type="AlphaFoldDB" id="A0A1H7NJ94"/>
<dbReference type="EMBL" id="FOAT01000015">
    <property type="protein sequence ID" value="SEL23573.1"/>
    <property type="molecule type" value="Genomic_DNA"/>
</dbReference>